<feature type="region of interest" description="Disordered" evidence="1">
    <location>
        <begin position="27"/>
        <end position="58"/>
    </location>
</feature>
<accession>A0A7K3WBM9</accession>
<comment type="caution">
    <text evidence="2">The sequence shown here is derived from an EMBL/GenBank/DDBJ whole genome shotgun (WGS) entry which is preliminary data.</text>
</comment>
<keyword evidence="3" id="KW-1185">Reference proteome</keyword>
<dbReference type="EMBL" id="JAAGWK010000010">
    <property type="protein sequence ID" value="NEL53868.1"/>
    <property type="molecule type" value="Genomic_DNA"/>
</dbReference>
<dbReference type="RefSeq" id="WP_162392702.1">
    <property type="nucleotide sequence ID" value="NZ_JAABOZ010000002.1"/>
</dbReference>
<evidence type="ECO:0000313" key="3">
    <source>
        <dbReference type="Proteomes" id="UP000470470"/>
    </source>
</evidence>
<reference evidence="2 3" key="1">
    <citation type="submission" date="2020-02" db="EMBL/GenBank/DDBJ databases">
        <title>The whole genome sequence of CPCC 205119.</title>
        <authorList>
            <person name="Jiang Z."/>
        </authorList>
    </citation>
    <scope>NUCLEOTIDE SEQUENCE [LARGE SCALE GENOMIC DNA]</scope>
    <source>
        <strain evidence="2 3">CPCC 205119</strain>
    </source>
</reference>
<sequence length="58" mass="5813">MTSTGLFLTLLVLAIGSLCATTVLLAARGGRGPGDPPASHPPPSRQGWGHPAGHSRLG</sequence>
<dbReference type="AlphaFoldDB" id="A0A7K3WBM9"/>
<feature type="compositionally biased region" description="Pro residues" evidence="1">
    <location>
        <begin position="34"/>
        <end position="44"/>
    </location>
</feature>
<gene>
    <name evidence="2" type="ORF">G1H19_07630</name>
</gene>
<organism evidence="2 3">
    <name type="scientific">Goekera deserti</name>
    <dbReference type="NCBI Taxonomy" id="2497753"/>
    <lineage>
        <taxon>Bacteria</taxon>
        <taxon>Bacillati</taxon>
        <taxon>Actinomycetota</taxon>
        <taxon>Actinomycetes</taxon>
        <taxon>Geodermatophilales</taxon>
        <taxon>Geodermatophilaceae</taxon>
        <taxon>Goekera</taxon>
    </lineage>
</organism>
<evidence type="ECO:0000256" key="1">
    <source>
        <dbReference type="SAM" id="MobiDB-lite"/>
    </source>
</evidence>
<proteinExistence type="predicted"/>
<protein>
    <submittedName>
        <fullName evidence="2">Uncharacterized protein</fullName>
    </submittedName>
</protein>
<evidence type="ECO:0000313" key="2">
    <source>
        <dbReference type="EMBL" id="NEL53868.1"/>
    </source>
</evidence>
<dbReference type="Proteomes" id="UP000470470">
    <property type="component" value="Unassembled WGS sequence"/>
</dbReference>
<name>A0A7K3WBM9_9ACTN</name>